<dbReference type="PANTHER" id="PTHR13071">
    <property type="entry name" value="MITOCHONDRIAL 28S RIBOSOMAL PROTEIN S22"/>
    <property type="match status" value="1"/>
</dbReference>
<dbReference type="EMBL" id="OE000633">
    <property type="protein sequence ID" value="CAD7454539.1"/>
    <property type="molecule type" value="Genomic_DNA"/>
</dbReference>
<dbReference type="PANTHER" id="PTHR13071:SF4">
    <property type="entry name" value="SMALL RIBOSOMAL SUBUNIT PROTEIN MS22"/>
    <property type="match status" value="1"/>
</dbReference>
<sequence>MSTNPVEWRQVNTELIPTPEFAQPQKDDKMFIRWCRIKGEINDNVISRYLDVLACTLLSAYEGMGGAPAFAWRDSENPFWENHPKYTDQDSNLNLPVIANLLLKEFEDKANEKLQMPPVVKMRKDEQKVLDIEPALQGYSDAKFVFTDITYGLSNKERLVVIRDPDGTLREASMQEHCRISQLYVPMLGRQLTPPPMFQEEYLKLLMEQGEYEFILDRACVQFEPDDPEYHRVTQATYDHIDNCCKYETLRSTRHFGPFAFYLAWHKQIDNLVLESIHTDRLDEAVALIQLYHILNPESKSASVAYSGHQVQFIQAYVESDANKKSMLELALQTFMELQKQRQEVEEGIQKAHLCQV</sequence>
<accession>A0A7R9FL90</accession>
<gene>
    <name evidence="1" type="ORF">TTEB3V08_LOCUS2640</name>
</gene>
<protein>
    <submittedName>
        <fullName evidence="1">Uncharacterized protein</fullName>
    </submittedName>
</protein>
<name>A0A7R9FL90_9NEOP</name>
<organism evidence="1">
    <name type="scientific">Timema tahoe</name>
    <dbReference type="NCBI Taxonomy" id="61484"/>
    <lineage>
        <taxon>Eukaryota</taxon>
        <taxon>Metazoa</taxon>
        <taxon>Ecdysozoa</taxon>
        <taxon>Arthropoda</taxon>
        <taxon>Hexapoda</taxon>
        <taxon>Insecta</taxon>
        <taxon>Pterygota</taxon>
        <taxon>Neoptera</taxon>
        <taxon>Polyneoptera</taxon>
        <taxon>Phasmatodea</taxon>
        <taxon>Timematodea</taxon>
        <taxon>Timematoidea</taxon>
        <taxon>Timematidae</taxon>
        <taxon>Timema</taxon>
    </lineage>
</organism>
<reference evidence="1" key="1">
    <citation type="submission" date="2020-11" db="EMBL/GenBank/DDBJ databases">
        <authorList>
            <person name="Tran Van P."/>
        </authorList>
    </citation>
    <scope>NUCLEOTIDE SEQUENCE</scope>
</reference>
<dbReference type="AlphaFoldDB" id="A0A7R9FL90"/>
<dbReference type="GO" id="GO:0005763">
    <property type="term" value="C:mitochondrial small ribosomal subunit"/>
    <property type="evidence" value="ECO:0007669"/>
    <property type="project" value="TreeGrafter"/>
</dbReference>
<proteinExistence type="predicted"/>
<dbReference type="GO" id="GO:0003735">
    <property type="term" value="F:structural constituent of ribosome"/>
    <property type="evidence" value="ECO:0007669"/>
    <property type="project" value="TreeGrafter"/>
</dbReference>
<evidence type="ECO:0000313" key="1">
    <source>
        <dbReference type="EMBL" id="CAD7454539.1"/>
    </source>
</evidence>
<dbReference type="InterPro" id="IPR019374">
    <property type="entry name" value="Ribosomal_mS22"/>
</dbReference>
<dbReference type="Pfam" id="PF10245">
    <property type="entry name" value="MRP-S22"/>
    <property type="match status" value="1"/>
</dbReference>